<dbReference type="InterPro" id="IPR004358">
    <property type="entry name" value="Sig_transdc_His_kin-like_C"/>
</dbReference>
<dbReference type="InterPro" id="IPR003594">
    <property type="entry name" value="HATPase_dom"/>
</dbReference>
<dbReference type="SMART" id="SM00086">
    <property type="entry name" value="PAC"/>
    <property type="match status" value="3"/>
</dbReference>
<dbReference type="Gene3D" id="3.30.565.10">
    <property type="entry name" value="Histidine kinase-like ATPase, C-terminal domain"/>
    <property type="match status" value="1"/>
</dbReference>
<dbReference type="InterPro" id="IPR036890">
    <property type="entry name" value="HATPase_C_sf"/>
</dbReference>
<evidence type="ECO:0000256" key="9">
    <source>
        <dbReference type="ARBA" id="ARBA00023012"/>
    </source>
</evidence>
<dbReference type="Pfam" id="PF00512">
    <property type="entry name" value="HisKA"/>
    <property type="match status" value="1"/>
</dbReference>
<organism evidence="15 16">
    <name type="scientific">Oceanibacterium hippocampi</name>
    <dbReference type="NCBI Taxonomy" id="745714"/>
    <lineage>
        <taxon>Bacteria</taxon>
        <taxon>Pseudomonadati</taxon>
        <taxon>Pseudomonadota</taxon>
        <taxon>Alphaproteobacteria</taxon>
        <taxon>Sneathiellales</taxon>
        <taxon>Sneathiellaceae</taxon>
        <taxon>Oceanibacterium</taxon>
    </lineage>
</organism>
<evidence type="ECO:0000256" key="1">
    <source>
        <dbReference type="ARBA" id="ARBA00000085"/>
    </source>
</evidence>
<dbReference type="SMART" id="SM00091">
    <property type="entry name" value="PAS"/>
    <property type="match status" value="2"/>
</dbReference>
<comment type="subcellular location">
    <subcellularLocation>
        <location evidence="2">Membrane</location>
    </subcellularLocation>
</comment>
<evidence type="ECO:0000256" key="10">
    <source>
        <dbReference type="ARBA" id="ARBA00023136"/>
    </source>
</evidence>
<dbReference type="InterPro" id="IPR005467">
    <property type="entry name" value="His_kinase_dom"/>
</dbReference>
<dbReference type="GO" id="GO:0000155">
    <property type="term" value="F:phosphorelay sensor kinase activity"/>
    <property type="evidence" value="ECO:0007669"/>
    <property type="project" value="InterPro"/>
</dbReference>
<feature type="domain" description="PAC" evidence="14">
    <location>
        <begin position="61"/>
        <end position="114"/>
    </location>
</feature>
<dbReference type="NCBIfam" id="TIGR00229">
    <property type="entry name" value="sensory_box"/>
    <property type="match status" value="3"/>
</dbReference>
<dbReference type="PANTHER" id="PTHR43047:SF63">
    <property type="entry name" value="HISTIDINE KINASE"/>
    <property type="match status" value="1"/>
</dbReference>
<keyword evidence="7" id="KW-0418">Kinase</keyword>
<accession>A0A1Y5RN09</accession>
<dbReference type="SUPFAM" id="SSF47384">
    <property type="entry name" value="Homodimeric domain of signal transducing histidine kinase"/>
    <property type="match status" value="1"/>
</dbReference>
<dbReference type="Gene3D" id="1.10.287.130">
    <property type="match status" value="1"/>
</dbReference>
<dbReference type="CDD" id="cd00082">
    <property type="entry name" value="HisKA"/>
    <property type="match status" value="1"/>
</dbReference>
<proteinExistence type="predicted"/>
<keyword evidence="8" id="KW-0067">ATP-binding</keyword>
<feature type="domain" description="Histidine kinase" evidence="12">
    <location>
        <begin position="382"/>
        <end position="603"/>
    </location>
</feature>
<dbReference type="CDD" id="cd00130">
    <property type="entry name" value="PAS"/>
    <property type="match status" value="3"/>
</dbReference>
<dbReference type="Gene3D" id="3.30.450.20">
    <property type="entry name" value="PAS domain"/>
    <property type="match status" value="3"/>
</dbReference>
<dbReference type="InterPro" id="IPR035965">
    <property type="entry name" value="PAS-like_dom_sf"/>
</dbReference>
<evidence type="ECO:0000256" key="11">
    <source>
        <dbReference type="SAM" id="Coils"/>
    </source>
</evidence>
<keyword evidence="10" id="KW-0472">Membrane</keyword>
<evidence type="ECO:0000256" key="4">
    <source>
        <dbReference type="ARBA" id="ARBA00022553"/>
    </source>
</evidence>
<dbReference type="AlphaFoldDB" id="A0A1Y5RN09"/>
<dbReference type="InterPro" id="IPR000700">
    <property type="entry name" value="PAS-assoc_C"/>
</dbReference>
<feature type="domain" description="PAC" evidence="14">
    <location>
        <begin position="310"/>
        <end position="364"/>
    </location>
</feature>
<feature type="domain" description="PAC" evidence="14">
    <location>
        <begin position="187"/>
        <end position="237"/>
    </location>
</feature>
<evidence type="ECO:0000259" key="14">
    <source>
        <dbReference type="PROSITE" id="PS50113"/>
    </source>
</evidence>
<dbReference type="InterPro" id="IPR000014">
    <property type="entry name" value="PAS"/>
</dbReference>
<feature type="domain" description="PAS" evidence="13">
    <location>
        <begin position="115"/>
        <end position="182"/>
    </location>
</feature>
<dbReference type="GO" id="GO:0006355">
    <property type="term" value="P:regulation of DNA-templated transcription"/>
    <property type="evidence" value="ECO:0007669"/>
    <property type="project" value="InterPro"/>
</dbReference>
<dbReference type="FunFam" id="1.10.287.130:FF:000038">
    <property type="entry name" value="Sensory transduction histidine kinase"/>
    <property type="match status" value="1"/>
</dbReference>
<dbReference type="Pfam" id="PF02518">
    <property type="entry name" value="HATPase_c"/>
    <property type="match status" value="1"/>
</dbReference>
<protein>
    <recommendedName>
        <fullName evidence="3">histidine kinase</fullName>
        <ecNumber evidence="3">2.7.13.3</ecNumber>
    </recommendedName>
</protein>
<dbReference type="InterPro" id="IPR036097">
    <property type="entry name" value="HisK_dim/P_sf"/>
</dbReference>
<dbReference type="OrthoDB" id="9801651at2"/>
<evidence type="ECO:0000256" key="8">
    <source>
        <dbReference type="ARBA" id="ARBA00022840"/>
    </source>
</evidence>
<evidence type="ECO:0000256" key="7">
    <source>
        <dbReference type="ARBA" id="ARBA00022777"/>
    </source>
</evidence>
<dbReference type="PROSITE" id="PS50113">
    <property type="entry name" value="PAC"/>
    <property type="match status" value="3"/>
</dbReference>
<evidence type="ECO:0000259" key="13">
    <source>
        <dbReference type="PROSITE" id="PS50112"/>
    </source>
</evidence>
<dbReference type="EC" id="2.7.13.3" evidence="3"/>
<dbReference type="SUPFAM" id="SSF55874">
    <property type="entry name" value="ATPase domain of HSP90 chaperone/DNA topoisomerase II/histidine kinase"/>
    <property type="match status" value="1"/>
</dbReference>
<dbReference type="Pfam" id="PF00989">
    <property type="entry name" value="PAS"/>
    <property type="match status" value="2"/>
</dbReference>
<dbReference type="PRINTS" id="PR00344">
    <property type="entry name" value="BCTRLSENSOR"/>
</dbReference>
<keyword evidence="6" id="KW-0547">Nucleotide-binding</keyword>
<dbReference type="CDD" id="cd16922">
    <property type="entry name" value="HATPase_EvgS-ArcB-TorS-like"/>
    <property type="match status" value="1"/>
</dbReference>
<evidence type="ECO:0000256" key="3">
    <source>
        <dbReference type="ARBA" id="ARBA00012438"/>
    </source>
</evidence>
<dbReference type="SUPFAM" id="SSF55785">
    <property type="entry name" value="PYP-like sensor domain (PAS domain)"/>
    <property type="match status" value="3"/>
</dbReference>
<keyword evidence="11" id="KW-0175">Coiled coil</keyword>
<dbReference type="GO" id="GO:0005886">
    <property type="term" value="C:plasma membrane"/>
    <property type="evidence" value="ECO:0007669"/>
    <property type="project" value="TreeGrafter"/>
</dbReference>
<evidence type="ECO:0000313" key="16">
    <source>
        <dbReference type="Proteomes" id="UP000193200"/>
    </source>
</evidence>
<evidence type="ECO:0000259" key="12">
    <source>
        <dbReference type="PROSITE" id="PS50109"/>
    </source>
</evidence>
<dbReference type="GO" id="GO:0009927">
    <property type="term" value="F:histidine phosphotransfer kinase activity"/>
    <property type="evidence" value="ECO:0007669"/>
    <property type="project" value="TreeGrafter"/>
</dbReference>
<evidence type="ECO:0000256" key="5">
    <source>
        <dbReference type="ARBA" id="ARBA00022679"/>
    </source>
</evidence>
<feature type="domain" description="PAS" evidence="13">
    <location>
        <begin position="238"/>
        <end position="309"/>
    </location>
</feature>
<keyword evidence="16" id="KW-1185">Reference proteome</keyword>
<dbReference type="InterPro" id="IPR003661">
    <property type="entry name" value="HisK_dim/P_dom"/>
</dbReference>
<evidence type="ECO:0000256" key="2">
    <source>
        <dbReference type="ARBA" id="ARBA00004370"/>
    </source>
</evidence>
<evidence type="ECO:0000313" key="15">
    <source>
        <dbReference type="EMBL" id="SLN18733.1"/>
    </source>
</evidence>
<evidence type="ECO:0000256" key="6">
    <source>
        <dbReference type="ARBA" id="ARBA00022741"/>
    </source>
</evidence>
<reference evidence="15 16" key="1">
    <citation type="submission" date="2017-03" db="EMBL/GenBank/DDBJ databases">
        <authorList>
            <person name="Afonso C.L."/>
            <person name="Miller P.J."/>
            <person name="Scott M.A."/>
            <person name="Spackman E."/>
            <person name="Goraichik I."/>
            <person name="Dimitrov K.M."/>
            <person name="Suarez D.L."/>
            <person name="Swayne D.E."/>
        </authorList>
    </citation>
    <scope>NUCLEOTIDE SEQUENCE [LARGE SCALE GENOMIC DNA]</scope>
    <source>
        <strain evidence="15 16">CECT 7691</strain>
    </source>
</reference>
<dbReference type="InParanoid" id="A0A1Y5RN09"/>
<dbReference type="SMART" id="SM00388">
    <property type="entry name" value="HisKA"/>
    <property type="match status" value="1"/>
</dbReference>
<dbReference type="Pfam" id="PF13426">
    <property type="entry name" value="PAS_9"/>
    <property type="match status" value="1"/>
</dbReference>
<comment type="catalytic activity">
    <reaction evidence="1">
        <text>ATP + protein L-histidine = ADP + protein N-phospho-L-histidine.</text>
        <dbReference type="EC" id="2.7.13.3"/>
    </reaction>
</comment>
<keyword evidence="9" id="KW-0902">Two-component regulatory system</keyword>
<dbReference type="PROSITE" id="PS50112">
    <property type="entry name" value="PAS"/>
    <property type="match status" value="2"/>
</dbReference>
<dbReference type="SMART" id="SM00387">
    <property type="entry name" value="HATPase_c"/>
    <property type="match status" value="1"/>
</dbReference>
<dbReference type="PROSITE" id="PS50109">
    <property type="entry name" value="HIS_KIN"/>
    <property type="match status" value="1"/>
</dbReference>
<dbReference type="GO" id="GO:0005524">
    <property type="term" value="F:ATP binding"/>
    <property type="evidence" value="ECO:0007669"/>
    <property type="project" value="UniProtKB-KW"/>
</dbReference>
<dbReference type="EMBL" id="FWFR01000001">
    <property type="protein sequence ID" value="SLN18733.1"/>
    <property type="molecule type" value="Genomic_DNA"/>
</dbReference>
<keyword evidence="5 15" id="KW-0808">Transferase</keyword>
<keyword evidence="4" id="KW-0597">Phosphoprotein</keyword>
<dbReference type="InterPro" id="IPR001610">
    <property type="entry name" value="PAC"/>
</dbReference>
<sequence>MYRSSPDGRMLMANRALVQLNGYDTEQELLDAVGDISREWYVDPTRRDDFKRLLETEGRVRGFVSEVYRHKTRERIWITETAHCQYDADGNTILYQGTVQDVTAQVTAEIKLRESEERLRDLATTTPVPLFVTRLSDGELLYANDQVGPAFGLAPDEMVGRRISDFYVDHADRKAMLERLNEEEHLTGVEIRFRRADGSEIIAINSMTRTHYYGVPAIIGSFIDITDRRRSEASARETRRRLAAHLESTPLIAIAWDMELRTTEWNRAAERIFGYSRAEVIGRNIFELIVPPDARDQVYRMLRSIMQDGSDAESTNANVTKDGRTIICQWNNNRLLDTDGNPIGVAAIAQDVTESERAREELRQAKELAESASRAKSDFLANMSHELRTPLNAIIGFSEVLKNELVGPIGSRKYLEYAEDIHDSGSHLLGVINDILDMSKIEAGKTQLLESEFEALHAIEPCIRLVRERAEAKALTLEVNDRSNGMLLWADERLFRQIMLNLMTNAVKFTPDHGRIDVSLAPGREGGLMVRVTDNGIGIAARDLQKVMEPFGQAESSFTRSFEGTGLGLPLVKSLIELHGGHFELESELHVGTVATVVFPGERLRPPHKAQIHSFSRVSGG</sequence>
<dbReference type="Proteomes" id="UP000193200">
    <property type="component" value="Unassembled WGS sequence"/>
</dbReference>
<dbReference type="PANTHER" id="PTHR43047">
    <property type="entry name" value="TWO-COMPONENT HISTIDINE PROTEIN KINASE"/>
    <property type="match status" value="1"/>
</dbReference>
<feature type="coiled-coil region" evidence="11">
    <location>
        <begin position="345"/>
        <end position="375"/>
    </location>
</feature>
<gene>
    <name evidence="15" type="primary">pleC_3</name>
    <name evidence="15" type="ORF">OCH7691_00411</name>
</gene>
<name>A0A1Y5RN09_9PROT</name>
<dbReference type="InterPro" id="IPR013767">
    <property type="entry name" value="PAS_fold"/>
</dbReference>